<dbReference type="Gene3D" id="3.40.190.290">
    <property type="match status" value="1"/>
</dbReference>
<evidence type="ECO:0000256" key="3">
    <source>
        <dbReference type="ARBA" id="ARBA00023125"/>
    </source>
</evidence>
<dbReference type="KEGG" id="tpi:TREPR_3567"/>
<dbReference type="HOGENOM" id="CLU_039613_6_2_12"/>
<proteinExistence type="inferred from homology"/>
<dbReference type="GO" id="GO:0003677">
    <property type="term" value="F:DNA binding"/>
    <property type="evidence" value="ECO:0007669"/>
    <property type="project" value="UniProtKB-KW"/>
</dbReference>
<evidence type="ECO:0000313" key="7">
    <source>
        <dbReference type="Proteomes" id="UP000009223"/>
    </source>
</evidence>
<dbReference type="Proteomes" id="UP000009223">
    <property type="component" value="Chromosome"/>
</dbReference>
<dbReference type="InterPro" id="IPR000847">
    <property type="entry name" value="LysR_HTH_N"/>
</dbReference>
<evidence type="ECO:0000256" key="2">
    <source>
        <dbReference type="ARBA" id="ARBA00023015"/>
    </source>
</evidence>
<reference evidence="7" key="1">
    <citation type="submission" date="2009-12" db="EMBL/GenBank/DDBJ databases">
        <title>Complete sequence of Treponema primitia strain ZAS-2.</title>
        <authorList>
            <person name="Tetu S.G."/>
            <person name="Matson E."/>
            <person name="Ren Q."/>
            <person name="Seshadri R."/>
            <person name="Elbourne L."/>
            <person name="Hassan K.A."/>
            <person name="Durkin A."/>
            <person name="Radune D."/>
            <person name="Mohamoud Y."/>
            <person name="Shay R."/>
            <person name="Jin S."/>
            <person name="Zhang X."/>
            <person name="Lucey K."/>
            <person name="Ballor N.R."/>
            <person name="Ottesen E."/>
            <person name="Rosenthal R."/>
            <person name="Allen A."/>
            <person name="Leadbetter J.R."/>
            <person name="Paulsen I.T."/>
        </authorList>
    </citation>
    <scope>NUCLEOTIDE SEQUENCE [LARGE SCALE GENOMIC DNA]</scope>
    <source>
        <strain evidence="7">ATCC BAA-887 / DSM 12427 / ZAS-2</strain>
    </source>
</reference>
<dbReference type="PANTHER" id="PTHR30419">
    <property type="entry name" value="HTH-TYPE TRANSCRIPTIONAL REGULATOR YBHD"/>
    <property type="match status" value="1"/>
</dbReference>
<name>F5YIA8_TREPZ</name>
<feature type="domain" description="HTH lysR-type" evidence="5">
    <location>
        <begin position="1"/>
        <end position="58"/>
    </location>
</feature>
<protein>
    <submittedName>
        <fullName evidence="6">Putative transcriptional regulator, LysR family</fullName>
    </submittedName>
</protein>
<dbReference type="PANTHER" id="PTHR30419:SF8">
    <property type="entry name" value="NITROGEN ASSIMILATION TRANSCRIPTIONAL ACTIVATOR-RELATED"/>
    <property type="match status" value="1"/>
</dbReference>
<dbReference type="eggNOG" id="COG0583">
    <property type="taxonomic scope" value="Bacteria"/>
</dbReference>
<dbReference type="SUPFAM" id="SSF46785">
    <property type="entry name" value="Winged helix' DNA-binding domain"/>
    <property type="match status" value="1"/>
</dbReference>
<dbReference type="SUPFAM" id="SSF53850">
    <property type="entry name" value="Periplasmic binding protein-like II"/>
    <property type="match status" value="1"/>
</dbReference>
<dbReference type="Gene3D" id="1.10.10.10">
    <property type="entry name" value="Winged helix-like DNA-binding domain superfamily/Winged helix DNA-binding domain"/>
    <property type="match status" value="1"/>
</dbReference>
<dbReference type="EMBL" id="CP001843">
    <property type="protein sequence ID" value="AEF84596.1"/>
    <property type="molecule type" value="Genomic_DNA"/>
</dbReference>
<dbReference type="InterPro" id="IPR036388">
    <property type="entry name" value="WH-like_DNA-bd_sf"/>
</dbReference>
<evidence type="ECO:0000256" key="1">
    <source>
        <dbReference type="ARBA" id="ARBA00009437"/>
    </source>
</evidence>
<dbReference type="STRING" id="545694.TREPR_3567"/>
<reference evidence="6 7" key="2">
    <citation type="journal article" date="2011" name="ISME J.">
        <title>RNA-seq reveals cooperative metabolic interactions between two termite-gut spirochete species in co-culture.</title>
        <authorList>
            <person name="Rosenthal A.Z."/>
            <person name="Matson E.G."/>
            <person name="Eldar A."/>
            <person name="Leadbetter J.R."/>
        </authorList>
    </citation>
    <scope>NUCLEOTIDE SEQUENCE [LARGE SCALE GENOMIC DNA]</scope>
    <source>
        <strain evidence="7">ATCC BAA-887 / DSM 12427 / ZAS-2</strain>
    </source>
</reference>
<gene>
    <name evidence="6" type="ordered locus">TREPR_3567</name>
</gene>
<dbReference type="CDD" id="cd05466">
    <property type="entry name" value="PBP2_LTTR_substrate"/>
    <property type="match status" value="1"/>
</dbReference>
<dbReference type="InterPro" id="IPR005119">
    <property type="entry name" value="LysR_subst-bd"/>
</dbReference>
<keyword evidence="3" id="KW-0238">DNA-binding</keyword>
<accession>F5YIA8</accession>
<comment type="similarity">
    <text evidence="1">Belongs to the LysR transcriptional regulatory family.</text>
</comment>
<keyword evidence="7" id="KW-1185">Reference proteome</keyword>
<dbReference type="PROSITE" id="PS50931">
    <property type="entry name" value="HTH_LYSR"/>
    <property type="match status" value="1"/>
</dbReference>
<dbReference type="OrthoDB" id="1652954at2"/>
<dbReference type="RefSeq" id="WP_015706731.1">
    <property type="nucleotide sequence ID" value="NC_015578.1"/>
</dbReference>
<dbReference type="Pfam" id="PF03466">
    <property type="entry name" value="LysR_substrate"/>
    <property type="match status" value="1"/>
</dbReference>
<organism evidence="6 7">
    <name type="scientific">Treponema primitia (strain ATCC BAA-887 / DSM 12427 / ZAS-2)</name>
    <dbReference type="NCBI Taxonomy" id="545694"/>
    <lineage>
        <taxon>Bacteria</taxon>
        <taxon>Pseudomonadati</taxon>
        <taxon>Spirochaetota</taxon>
        <taxon>Spirochaetia</taxon>
        <taxon>Spirochaetales</taxon>
        <taxon>Treponemataceae</taxon>
        <taxon>Treponema</taxon>
    </lineage>
</organism>
<evidence type="ECO:0000256" key="4">
    <source>
        <dbReference type="ARBA" id="ARBA00023163"/>
    </source>
</evidence>
<keyword evidence="4" id="KW-0804">Transcription</keyword>
<evidence type="ECO:0000259" key="5">
    <source>
        <dbReference type="PROSITE" id="PS50931"/>
    </source>
</evidence>
<evidence type="ECO:0000313" key="6">
    <source>
        <dbReference type="EMBL" id="AEF84596.1"/>
    </source>
</evidence>
<keyword evidence="2" id="KW-0805">Transcription regulation</keyword>
<dbReference type="AlphaFoldDB" id="F5YIA8"/>
<dbReference type="GO" id="GO:0003700">
    <property type="term" value="F:DNA-binding transcription factor activity"/>
    <property type="evidence" value="ECO:0007669"/>
    <property type="project" value="InterPro"/>
</dbReference>
<dbReference type="InterPro" id="IPR036390">
    <property type="entry name" value="WH_DNA-bd_sf"/>
</dbReference>
<dbReference type="Pfam" id="PF00126">
    <property type="entry name" value="HTH_1"/>
    <property type="match status" value="1"/>
</dbReference>
<dbReference type="InterPro" id="IPR050950">
    <property type="entry name" value="HTH-type_LysR_regulators"/>
</dbReference>
<sequence>MDYKQLRNFLAVCDEKNFTKASSQRFITQQGLSISIKALEDELEVPLFYRNPKGIELTEFGRVLETAAKSYTNQHDHIIDTIRQLREKAKSQVSIGIANGLDHLFPPLFLSTFIVEHPDISLNIMNFVEETCQKSMRENKLQIGFSPAPVDMNLFASLICERNKIGLLVGEKHPFAERSSVKLQELKGEMVISLNNRMHPFDLLWDQCIRNGVVPEINLSSPAMELTCELISTNRVVGFGGGPQDRFPGLVHIEIEDMDFYWEFHLIVNKYAFISDAAKEFIAYAKERFNTQ</sequence>
<dbReference type="GO" id="GO:0005829">
    <property type="term" value="C:cytosol"/>
    <property type="evidence" value="ECO:0007669"/>
    <property type="project" value="TreeGrafter"/>
</dbReference>